<keyword evidence="1" id="KW-0472">Membrane</keyword>
<name>A0ABQ6H547_9GAMM</name>
<gene>
    <name evidence="3" type="ORF">theurythT_21990</name>
</gene>
<accession>A0ABQ6H547</accession>
<evidence type="ECO:0000256" key="1">
    <source>
        <dbReference type="SAM" id="Phobius"/>
    </source>
</evidence>
<comment type="caution">
    <text evidence="3">The sequence shown here is derived from an EMBL/GenBank/DDBJ whole genome shotgun (WGS) entry which is preliminary data.</text>
</comment>
<dbReference type="SUPFAM" id="SSF54001">
    <property type="entry name" value="Cysteine proteinases"/>
    <property type="match status" value="1"/>
</dbReference>
<feature type="transmembrane region" description="Helical" evidence="1">
    <location>
        <begin position="153"/>
        <end position="176"/>
    </location>
</feature>
<reference evidence="3 4" key="1">
    <citation type="submission" date="2023-03" db="EMBL/GenBank/DDBJ databases">
        <title>Draft genome sequence of Thalassotalea eurytherma JCM 18482T.</title>
        <authorList>
            <person name="Sawabe T."/>
        </authorList>
    </citation>
    <scope>NUCLEOTIDE SEQUENCE [LARGE SCALE GENOMIC DNA]</scope>
    <source>
        <strain evidence="3 4">JCM 18482</strain>
    </source>
</reference>
<feature type="domain" description="Transglutaminase-like" evidence="2">
    <location>
        <begin position="413"/>
        <end position="484"/>
    </location>
</feature>
<dbReference type="PANTHER" id="PTHR42736:SF1">
    <property type="entry name" value="PROTEIN-GLUTAMINE GAMMA-GLUTAMYLTRANSFERASE"/>
    <property type="match status" value="1"/>
</dbReference>
<proteinExistence type="predicted"/>
<dbReference type="Pfam" id="PF11992">
    <property type="entry name" value="TgpA_N"/>
    <property type="match status" value="1"/>
</dbReference>
<dbReference type="InterPro" id="IPR038765">
    <property type="entry name" value="Papain-like_cys_pep_sf"/>
</dbReference>
<evidence type="ECO:0000313" key="3">
    <source>
        <dbReference type="EMBL" id="GLX82747.1"/>
    </source>
</evidence>
<keyword evidence="4" id="KW-1185">Reference proteome</keyword>
<dbReference type="InterPro" id="IPR052901">
    <property type="entry name" value="Bact_TGase-like"/>
</dbReference>
<feature type="transmembrane region" description="Helical" evidence="1">
    <location>
        <begin position="561"/>
        <end position="583"/>
    </location>
</feature>
<keyword evidence="1" id="KW-0812">Transmembrane</keyword>
<feature type="transmembrane region" description="Helical" evidence="1">
    <location>
        <begin position="44"/>
        <end position="60"/>
    </location>
</feature>
<feature type="transmembrane region" description="Helical" evidence="1">
    <location>
        <begin position="12"/>
        <end position="32"/>
    </location>
</feature>
<sequence length="687" mass="78772">MWVAVLVNFLMLAPQLSVAFLVLNSLLLIIFMQGFRYPILKSRRLVNVFTVVGALLLIILSKQLGLMLTMVNLLVFSHVMKLFEQNHQRDFYVFNLLSLMVLATAMIFHQSLWFFLLFMVLLIISLLPLLNYQRQTTSVGNQQRWPSFTGVKPYIGLLTKLLTVSIPLAIFLFFIFPRLQPFAAIPQAKMAKTGLSDSVNVGDISQLVQSNELAFQVEFASPRSSHQPLYWRALVMEHFDGSTWQSAEHSPRLRAIFRTKQHYLEYIESQEPQPLFTGNAINYQVFVQPNYQQFLFALDVARPQSTAIQRLADNTLIAPRPISQKFAYEVSSYPKLTMSPELSSLSNTVNLSLPEESNPRLRVLAKNLVEKYQNRPNSQALIIDEVLSKIRQDSFYYTLSPSLLTGDRLDQFFFDTQEGFCVHYASSFTFLMRAAGIPARLVTGYLGGDYHEQGNFYSIYQKDAHAWAEVWLPEKGWTRVDPTAAVSPERVEQGIDAALAQEQSLLNPGFLANARWLDPVTLLRIQAAFELIDYQWTKYIVGFSSKKQSKLLQQLFGEQQYWKVALAVALTLAIIFAVFYLIITLNQEKKTVSVQEKYYRRLQQLIKKEALPTSLQGELDSPSMTVRRYCVLLSLHFSPLEEQLEQFYTTYEALQYQPLTLTQSNEKKAQLLANVKQIAELLKGVRY</sequence>
<dbReference type="Proteomes" id="UP001157133">
    <property type="component" value="Unassembled WGS sequence"/>
</dbReference>
<dbReference type="PANTHER" id="PTHR42736">
    <property type="entry name" value="PROTEIN-GLUTAMINE GAMMA-GLUTAMYLTRANSFERASE"/>
    <property type="match status" value="1"/>
</dbReference>
<evidence type="ECO:0000313" key="4">
    <source>
        <dbReference type="Proteomes" id="UP001157133"/>
    </source>
</evidence>
<dbReference type="SMART" id="SM00460">
    <property type="entry name" value="TGc"/>
    <property type="match status" value="1"/>
</dbReference>
<protein>
    <submittedName>
        <fullName evidence="3">Transglutaminase</fullName>
    </submittedName>
</protein>
<dbReference type="InterPro" id="IPR021878">
    <property type="entry name" value="TgpA_N"/>
</dbReference>
<dbReference type="Pfam" id="PF01841">
    <property type="entry name" value="Transglut_core"/>
    <property type="match status" value="1"/>
</dbReference>
<dbReference type="InterPro" id="IPR002931">
    <property type="entry name" value="Transglutaminase-like"/>
</dbReference>
<evidence type="ECO:0000259" key="2">
    <source>
        <dbReference type="SMART" id="SM00460"/>
    </source>
</evidence>
<dbReference type="EMBL" id="BSSU01000010">
    <property type="protein sequence ID" value="GLX82747.1"/>
    <property type="molecule type" value="Genomic_DNA"/>
</dbReference>
<feature type="transmembrane region" description="Helical" evidence="1">
    <location>
        <begin position="114"/>
        <end position="132"/>
    </location>
</feature>
<organism evidence="3 4">
    <name type="scientific">Thalassotalea eurytherma</name>
    <dbReference type="NCBI Taxonomy" id="1144278"/>
    <lineage>
        <taxon>Bacteria</taxon>
        <taxon>Pseudomonadati</taxon>
        <taxon>Pseudomonadota</taxon>
        <taxon>Gammaproteobacteria</taxon>
        <taxon>Alteromonadales</taxon>
        <taxon>Colwelliaceae</taxon>
        <taxon>Thalassotalea</taxon>
    </lineage>
</organism>
<dbReference type="Gene3D" id="3.10.620.30">
    <property type="match status" value="1"/>
</dbReference>
<keyword evidence="1" id="KW-1133">Transmembrane helix</keyword>